<dbReference type="Proteomes" id="UP000194420">
    <property type="component" value="Unassembled WGS sequence"/>
</dbReference>
<protein>
    <submittedName>
        <fullName evidence="2">Inner membrane protein</fullName>
    </submittedName>
</protein>
<dbReference type="EMBL" id="FXWG01000003">
    <property type="protein sequence ID" value="SMQ74729.1"/>
    <property type="molecule type" value="Genomic_DNA"/>
</dbReference>
<reference evidence="3" key="1">
    <citation type="submission" date="2017-04" db="EMBL/GenBank/DDBJ databases">
        <authorList>
            <person name="Varghese N."/>
            <person name="Submissions S."/>
        </authorList>
    </citation>
    <scope>NUCLEOTIDE SEQUENCE [LARGE SCALE GENOMIC DNA]</scope>
</reference>
<name>A0A1Y6FJ44_9SPHN</name>
<feature type="transmembrane region" description="Helical" evidence="1">
    <location>
        <begin position="409"/>
        <end position="425"/>
    </location>
</feature>
<dbReference type="AlphaFoldDB" id="A0A1Y6FJ44"/>
<proteinExistence type="predicted"/>
<keyword evidence="1" id="KW-1133">Transmembrane helix</keyword>
<dbReference type="InterPro" id="IPR010364">
    <property type="entry name" value="Uncharacterised_IM_CreD"/>
</dbReference>
<dbReference type="NCBIfam" id="NF008712">
    <property type="entry name" value="PRK11715.1-1"/>
    <property type="match status" value="1"/>
</dbReference>
<sequence>MARERSPGMKLLFAALVGAALIIPLLMVYGLVSDRQHQARVAQDSIAAGWAGPQVVSGPVLVIPYNDERVTSEVVDGRTVTRTVRVRDELYLSPERQQVDTKIDPDVKERAIYKSVIYSVGLTGSAEFSLPDDLARFGVERDQLLLDEAEIRLGMSDPRGLQTDARLAVGGEALALKPGNGVAASGGAGVHAFYDWSAAEPVAVQWSYTLRGSRSFSLVPRGKDTQWTASSSWPHPSFAGSFLPGDDDRTIGGDGFEAKWSISNLALGQAMVMEEDPRAPFIEEDGAPMIYPEAVAERGAAPQSMAATIRLVDPVDLYSRVDRAVKYGFLFIGFTFLAFLMFDVVGGARVAAAEYLLTGAGLVLFFVMLLAFAEMIGFVLAYLVASAAIIGLLTSYSAAVLGSWKRAQVIGGLLVGLYALLYVLLNLEAWSLVIGSILLFVALAAVMYATRKIDWSSVNRREEAEAEGYAAS</sequence>
<accession>A0A1Y6FJ44</accession>
<organism evidence="2 3">
    <name type="scientific">Altererythrobacter xiamenensis</name>
    <dbReference type="NCBI Taxonomy" id="1316679"/>
    <lineage>
        <taxon>Bacteria</taxon>
        <taxon>Pseudomonadati</taxon>
        <taxon>Pseudomonadota</taxon>
        <taxon>Alphaproteobacteria</taxon>
        <taxon>Sphingomonadales</taxon>
        <taxon>Erythrobacteraceae</taxon>
        <taxon>Altererythrobacter</taxon>
    </lineage>
</organism>
<dbReference type="PIRSF" id="PIRSF004548">
    <property type="entry name" value="CreD"/>
    <property type="match status" value="1"/>
</dbReference>
<dbReference type="PANTHER" id="PTHR30092">
    <property type="entry name" value="INNER MEMBRANE PROTEIN CRED"/>
    <property type="match status" value="1"/>
</dbReference>
<evidence type="ECO:0000313" key="3">
    <source>
        <dbReference type="Proteomes" id="UP000194420"/>
    </source>
</evidence>
<dbReference type="PANTHER" id="PTHR30092:SF0">
    <property type="entry name" value="INNER MEMBRANE PROTEIN CRED"/>
    <property type="match status" value="1"/>
</dbReference>
<feature type="transmembrane region" description="Helical" evidence="1">
    <location>
        <begin position="355"/>
        <end position="373"/>
    </location>
</feature>
<gene>
    <name evidence="2" type="ORF">SAMN06297468_2901</name>
</gene>
<evidence type="ECO:0000256" key="1">
    <source>
        <dbReference type="SAM" id="Phobius"/>
    </source>
</evidence>
<feature type="transmembrane region" description="Helical" evidence="1">
    <location>
        <begin position="379"/>
        <end position="402"/>
    </location>
</feature>
<dbReference type="Pfam" id="PF06123">
    <property type="entry name" value="CreD"/>
    <property type="match status" value="1"/>
</dbReference>
<evidence type="ECO:0000313" key="2">
    <source>
        <dbReference type="EMBL" id="SMQ74729.1"/>
    </source>
</evidence>
<dbReference type="RefSeq" id="WP_086438724.1">
    <property type="nucleotide sequence ID" value="NZ_FXWG01000003.1"/>
</dbReference>
<feature type="transmembrane region" description="Helical" evidence="1">
    <location>
        <begin position="431"/>
        <end position="450"/>
    </location>
</feature>
<keyword evidence="1" id="KW-0472">Membrane</keyword>
<dbReference type="GO" id="GO:0005886">
    <property type="term" value="C:plasma membrane"/>
    <property type="evidence" value="ECO:0007669"/>
    <property type="project" value="TreeGrafter"/>
</dbReference>
<feature type="transmembrane region" description="Helical" evidence="1">
    <location>
        <begin position="327"/>
        <end position="348"/>
    </location>
</feature>
<dbReference type="OrthoDB" id="9791851at2"/>
<keyword evidence="3" id="KW-1185">Reference proteome</keyword>
<keyword evidence="1" id="KW-0812">Transmembrane</keyword>